<name>U5D7G4_AMBTC</name>
<proteinExistence type="predicted"/>
<gene>
    <name evidence="1" type="ORF">AMTR_s00054p00161890</name>
</gene>
<protein>
    <submittedName>
        <fullName evidence="1">Uncharacterized protein</fullName>
    </submittedName>
</protein>
<evidence type="ECO:0000313" key="2">
    <source>
        <dbReference type="Proteomes" id="UP000017836"/>
    </source>
</evidence>
<keyword evidence="2" id="KW-1185">Reference proteome</keyword>
<dbReference type="Proteomes" id="UP000017836">
    <property type="component" value="Unassembled WGS sequence"/>
</dbReference>
<accession>U5D7G4</accession>
<organism evidence="1 2">
    <name type="scientific">Amborella trichopoda</name>
    <dbReference type="NCBI Taxonomy" id="13333"/>
    <lineage>
        <taxon>Eukaryota</taxon>
        <taxon>Viridiplantae</taxon>
        <taxon>Streptophyta</taxon>
        <taxon>Embryophyta</taxon>
        <taxon>Tracheophyta</taxon>
        <taxon>Spermatophyta</taxon>
        <taxon>Magnoliopsida</taxon>
        <taxon>Amborellales</taxon>
        <taxon>Amborellaceae</taxon>
        <taxon>Amborella</taxon>
    </lineage>
</organism>
<evidence type="ECO:0000313" key="1">
    <source>
        <dbReference type="EMBL" id="ERN18170.1"/>
    </source>
</evidence>
<dbReference type="EMBL" id="KI392271">
    <property type="protein sequence ID" value="ERN18170.1"/>
    <property type="molecule type" value="Genomic_DNA"/>
</dbReference>
<reference evidence="2" key="1">
    <citation type="journal article" date="2013" name="Science">
        <title>The Amborella genome and the evolution of flowering plants.</title>
        <authorList>
            <consortium name="Amborella Genome Project"/>
        </authorList>
    </citation>
    <scope>NUCLEOTIDE SEQUENCE [LARGE SCALE GENOMIC DNA]</scope>
</reference>
<sequence length="90" mass="10288">MMIRFEVQSPELMPKNFSWRSSNLCDNQEGREGFGTVFDNQEDREGFGGVRKVERVLRTSLAAGEKRGVGGRERASRREGYGFFFSTEES</sequence>
<dbReference type="HOGENOM" id="CLU_2443786_0_0_1"/>
<dbReference type="Gramene" id="ERN18170">
    <property type="protein sequence ID" value="ERN18170"/>
    <property type="gene ID" value="AMTR_s00054p00161890"/>
</dbReference>
<dbReference type="AlphaFoldDB" id="U5D7G4"/>